<dbReference type="GO" id="GO:0008270">
    <property type="term" value="F:zinc ion binding"/>
    <property type="evidence" value="ECO:0007669"/>
    <property type="project" value="UniProtKB-KW"/>
</dbReference>
<gene>
    <name evidence="11" type="ORF">TRITD_6Av1G041790</name>
</gene>
<feature type="domain" description="BIRD-IDD transcription factor fourth C2HC zinc finger" evidence="8">
    <location>
        <begin position="155"/>
        <end position="192"/>
    </location>
</feature>
<organism evidence="11 12">
    <name type="scientific">Triticum turgidum subsp. durum</name>
    <name type="common">Durum wheat</name>
    <name type="synonym">Triticum durum</name>
    <dbReference type="NCBI Taxonomy" id="4567"/>
    <lineage>
        <taxon>Eukaryota</taxon>
        <taxon>Viridiplantae</taxon>
        <taxon>Streptophyta</taxon>
        <taxon>Embryophyta</taxon>
        <taxon>Tracheophyta</taxon>
        <taxon>Spermatophyta</taxon>
        <taxon>Magnoliopsida</taxon>
        <taxon>Liliopsida</taxon>
        <taxon>Poales</taxon>
        <taxon>Poaceae</taxon>
        <taxon>BOP clade</taxon>
        <taxon>Pooideae</taxon>
        <taxon>Triticodae</taxon>
        <taxon>Triticeae</taxon>
        <taxon>Triticinae</taxon>
        <taxon>Triticum</taxon>
    </lineage>
</organism>
<keyword evidence="4" id="KW-0862">Zinc</keyword>
<dbReference type="Pfam" id="PF22992">
    <property type="entry name" value="C2CH-4th_BIRD-IDD"/>
    <property type="match status" value="1"/>
</dbReference>
<dbReference type="InterPro" id="IPR055185">
    <property type="entry name" value="C2CH-4th_BIRD-IDD"/>
</dbReference>
<dbReference type="Gene3D" id="3.30.160.60">
    <property type="entry name" value="Classic Zinc Finger"/>
    <property type="match status" value="1"/>
</dbReference>
<keyword evidence="5" id="KW-0805">Transcription regulation</keyword>
<dbReference type="InterPro" id="IPR055186">
    <property type="entry name" value="C2H2-2nd_BIRD-IDD"/>
</dbReference>
<evidence type="ECO:0000256" key="5">
    <source>
        <dbReference type="ARBA" id="ARBA00023015"/>
    </source>
</evidence>
<feature type="domain" description="BIRD-IDD transcription factor third C2HC zinc finger" evidence="9">
    <location>
        <begin position="128"/>
        <end position="152"/>
    </location>
</feature>
<dbReference type="GO" id="GO:0003700">
    <property type="term" value="F:DNA-binding transcription factor activity"/>
    <property type="evidence" value="ECO:0007669"/>
    <property type="project" value="TreeGrafter"/>
</dbReference>
<sequence length="460" mass="50508">MMLCDLSSDREATGSSSHGGVGDFGFSSHVLLSPLFAPAATPTPTLLPRPPLPMLLEEPARAKRKRSQPGNPGDRAVAADAGGDEPLRVRDRVYVCPEPTCVHHDPARALGDLTGIKKHFSRKHGEKRWKCERCAKRYAVHSDWKAHVKNCGTREYRCDCGILFSRKDSLLTHRAFCDALAEESARLIAAANNIIPTTTTCNNNGNNNSGSSSNDINNMLMPSNSSPLFLPFSSPPHAQNPNPLMFLSQEPHHQHHQVLPPFQPLTYLDDLPMTTGSSSTVSTDTVSFRLTPEGSVTMHAGGRHLTRDFLGVDNAGEVEELQMSVPLVRRSYLDYALIDPTYVFILFFLDCSSFNSTSAFRVDKEQQCLLGVYGELVWFLVAARLAVSPMGTSPFLTLYLPWWSGTSSHTLMAAEIGSIGAVEARRPMRGDGLAQEEVAGWRHGDVDGRVARQDRSLNII</sequence>
<evidence type="ECO:0000256" key="4">
    <source>
        <dbReference type="ARBA" id="ARBA00022833"/>
    </source>
</evidence>
<protein>
    <recommendedName>
        <fullName evidence="13">C2H2-type domain-containing protein</fullName>
    </recommendedName>
</protein>
<dbReference type="Pfam" id="PF22995">
    <property type="entry name" value="C2CH-3rd_BIRD-IDD"/>
    <property type="match status" value="1"/>
</dbReference>
<evidence type="ECO:0000256" key="1">
    <source>
        <dbReference type="ARBA" id="ARBA00022723"/>
    </source>
</evidence>
<evidence type="ECO:0000256" key="6">
    <source>
        <dbReference type="ARBA" id="ARBA00023163"/>
    </source>
</evidence>
<keyword evidence="3" id="KW-0863">Zinc-finger</keyword>
<accession>A0A9R0XVS1</accession>
<evidence type="ECO:0000256" key="7">
    <source>
        <dbReference type="SAM" id="MobiDB-lite"/>
    </source>
</evidence>
<evidence type="ECO:0000256" key="3">
    <source>
        <dbReference type="ARBA" id="ARBA00022771"/>
    </source>
</evidence>
<dbReference type="AlphaFoldDB" id="A0A9R0XVS1"/>
<keyword evidence="2" id="KW-0677">Repeat</keyword>
<dbReference type="Proteomes" id="UP000324705">
    <property type="component" value="Chromosome 6A"/>
</dbReference>
<keyword evidence="12" id="KW-1185">Reference proteome</keyword>
<feature type="region of interest" description="Disordered" evidence="7">
    <location>
        <begin position="60"/>
        <end position="82"/>
    </location>
</feature>
<evidence type="ECO:0000259" key="9">
    <source>
        <dbReference type="Pfam" id="PF22995"/>
    </source>
</evidence>
<proteinExistence type="predicted"/>
<evidence type="ECO:0000256" key="2">
    <source>
        <dbReference type="ARBA" id="ARBA00022737"/>
    </source>
</evidence>
<reference evidence="11 12" key="1">
    <citation type="submission" date="2017-09" db="EMBL/GenBank/DDBJ databases">
        <authorList>
            <consortium name="International Durum Wheat Genome Sequencing Consortium (IDWGSC)"/>
            <person name="Milanesi L."/>
        </authorList>
    </citation>
    <scope>NUCLEOTIDE SEQUENCE [LARGE SCALE GENOMIC DNA]</scope>
    <source>
        <strain evidence="12">cv. Svevo</strain>
    </source>
</reference>
<dbReference type="InterPro" id="IPR055187">
    <property type="entry name" value="C2CH-3rd_BIRD-IDD"/>
</dbReference>
<dbReference type="GO" id="GO:0005634">
    <property type="term" value="C:nucleus"/>
    <property type="evidence" value="ECO:0007669"/>
    <property type="project" value="TreeGrafter"/>
</dbReference>
<dbReference type="PANTHER" id="PTHR10593:SF136">
    <property type="entry name" value="PROTEIN INDETERMINATE-DOMAIN 12"/>
    <property type="match status" value="1"/>
</dbReference>
<dbReference type="Pfam" id="PF22996">
    <property type="entry name" value="C2H2-2nd_BIRD-IDD"/>
    <property type="match status" value="1"/>
</dbReference>
<evidence type="ECO:0000313" key="12">
    <source>
        <dbReference type="Proteomes" id="UP000324705"/>
    </source>
</evidence>
<dbReference type="FunFam" id="3.30.160.60:FF:000131">
    <property type="entry name" value="protein indeterminate-domain 5, chloroplastic-like"/>
    <property type="match status" value="1"/>
</dbReference>
<evidence type="ECO:0000259" key="8">
    <source>
        <dbReference type="Pfam" id="PF22992"/>
    </source>
</evidence>
<feature type="domain" description="BIRD-IDD transcription factor second C2H2 zinc finger" evidence="10">
    <location>
        <begin position="90"/>
        <end position="124"/>
    </location>
</feature>
<dbReference type="InterPro" id="IPR031140">
    <property type="entry name" value="IDD1-16"/>
</dbReference>
<keyword evidence="1" id="KW-0479">Metal-binding</keyword>
<evidence type="ECO:0008006" key="13">
    <source>
        <dbReference type="Google" id="ProtNLM"/>
    </source>
</evidence>
<dbReference type="Gramene" id="TRITD6Av1G041790.2">
    <property type="protein sequence ID" value="TRITD6Av1G041790.2"/>
    <property type="gene ID" value="TRITD6Av1G041790"/>
</dbReference>
<dbReference type="PANTHER" id="PTHR10593">
    <property type="entry name" value="SERINE/THREONINE-PROTEIN KINASE RIO"/>
    <property type="match status" value="1"/>
</dbReference>
<keyword evidence="6" id="KW-0804">Transcription</keyword>
<evidence type="ECO:0000259" key="10">
    <source>
        <dbReference type="Pfam" id="PF22996"/>
    </source>
</evidence>
<evidence type="ECO:0000313" key="11">
    <source>
        <dbReference type="EMBL" id="VAI43965.1"/>
    </source>
</evidence>
<dbReference type="EMBL" id="LT934121">
    <property type="protein sequence ID" value="VAI43965.1"/>
    <property type="molecule type" value="Genomic_DNA"/>
</dbReference>
<name>A0A9R0XVS1_TRITD</name>